<feature type="transmembrane region" description="Helical" evidence="1">
    <location>
        <begin position="69"/>
        <end position="86"/>
    </location>
</feature>
<feature type="transmembrane region" description="Helical" evidence="1">
    <location>
        <begin position="138"/>
        <end position="156"/>
    </location>
</feature>
<feature type="transmembrane region" description="Helical" evidence="1">
    <location>
        <begin position="345"/>
        <end position="364"/>
    </location>
</feature>
<feature type="transmembrane region" description="Helical" evidence="1">
    <location>
        <begin position="93"/>
        <end position="126"/>
    </location>
</feature>
<gene>
    <name evidence="2" type="ORF">KGMB01110_09170</name>
</gene>
<name>A0A391NZ48_9FIRM</name>
<evidence type="ECO:0008006" key="4">
    <source>
        <dbReference type="Google" id="ProtNLM"/>
    </source>
</evidence>
<comment type="caution">
    <text evidence="2">The sequence shown here is derived from an EMBL/GenBank/DDBJ whole genome shotgun (WGS) entry which is preliminary data.</text>
</comment>
<feature type="transmembrane region" description="Helical" evidence="1">
    <location>
        <begin position="218"/>
        <end position="240"/>
    </location>
</feature>
<proteinExistence type="predicted"/>
<keyword evidence="3" id="KW-1185">Reference proteome</keyword>
<evidence type="ECO:0000256" key="1">
    <source>
        <dbReference type="SAM" id="Phobius"/>
    </source>
</evidence>
<keyword evidence="1" id="KW-0472">Membrane</keyword>
<evidence type="ECO:0000313" key="2">
    <source>
        <dbReference type="EMBL" id="GCA66481.1"/>
    </source>
</evidence>
<evidence type="ECO:0000313" key="3">
    <source>
        <dbReference type="Proteomes" id="UP000265643"/>
    </source>
</evidence>
<reference evidence="3" key="1">
    <citation type="submission" date="2018-09" db="EMBL/GenBank/DDBJ databases">
        <title>Draft Genome Sequence of Mediterraneibacter sp. KCTC 15684.</title>
        <authorList>
            <person name="Kim J.S."/>
            <person name="Han K.I."/>
            <person name="Suh M.K."/>
            <person name="Lee K.C."/>
            <person name="Eom M.K."/>
            <person name="Lee J.H."/>
            <person name="Park S.H."/>
            <person name="Kang S.W."/>
            <person name="Park J.E."/>
            <person name="Oh B.S."/>
            <person name="Yu S.Y."/>
            <person name="Choi S.H."/>
            <person name="Lee D.H."/>
            <person name="Yoon H."/>
            <person name="Kim B."/>
            <person name="Yang S.J."/>
            <person name="Lee J.S."/>
        </authorList>
    </citation>
    <scope>NUCLEOTIDE SEQUENCE [LARGE SCALE GENOMIC DNA]</scope>
    <source>
        <strain evidence="3">KCTC 15684</strain>
    </source>
</reference>
<dbReference type="RefSeq" id="WP_119297711.1">
    <property type="nucleotide sequence ID" value="NZ_BHGK01000001.1"/>
</dbReference>
<dbReference type="AlphaFoldDB" id="A0A391NZ48"/>
<protein>
    <recommendedName>
        <fullName evidence="4">Glycosyltransferase RgtA/B/C/D-like domain-containing protein</fullName>
    </recommendedName>
</protein>
<keyword evidence="1" id="KW-0812">Transmembrane</keyword>
<feature type="transmembrane region" description="Helical" evidence="1">
    <location>
        <begin position="15"/>
        <end position="34"/>
    </location>
</feature>
<keyword evidence="1" id="KW-1133">Transmembrane helix</keyword>
<feature type="transmembrane region" description="Helical" evidence="1">
    <location>
        <begin position="376"/>
        <end position="392"/>
    </location>
</feature>
<organism evidence="2 3">
    <name type="scientific">Mediterraneibacter butyricigenes</name>
    <dbReference type="NCBI Taxonomy" id="2316025"/>
    <lineage>
        <taxon>Bacteria</taxon>
        <taxon>Bacillati</taxon>
        <taxon>Bacillota</taxon>
        <taxon>Clostridia</taxon>
        <taxon>Lachnospirales</taxon>
        <taxon>Lachnospiraceae</taxon>
        <taxon>Mediterraneibacter</taxon>
    </lineage>
</organism>
<sequence>MSFSHLKNLKQNQKFILGLILVFSFSFIYAAFLSNKTFSTAEGWYSYYAKEILDGKAVYSDFEYLFTPAYMYLIAGIIKLFGYKLIVLRILGIFIYAGLASLIYIILSRIFSYTAATISAITGIFYLQSEVYSVFYDYVRVMDIFSHLAILFMVIAIQKIYHGKGKNIALYLWGIFSSLFFLVKQNMGGLFLVFSMMMLVFTCLYLEKSLKQSIFLISKYICAIAVPILLFIVICSATGILKNMIQSVLFGAVEAKGGLIAILFQWICNGYISFIQVLLWGIVFTFFVYLMKRVSMKYLQASKANKYVLASFSLILFVGLLFTLQSESLGIYYANQRRLDVTLPFIITVCMMIYLGINCIWCIIKHQNKNIQKLKILSLLGACFSFSYGAGMSGGLSIGESGLCVALVIAILFDCMNFSGDFIPKFAISCYCIFLSISCISYKLVVPCQWWGINESSVYESTSTTSIPLLEGIKLSKNTKKMYEDIVKVVQKNTEQDDVIYSFPQMPIFYLLCDRNDPGVFSKVEWFDVSTNESLEKDINILKETKPSAIIIYNLYDDTYKGHEKSFNSNKKSGTREIRDSLYELVNTENYKYAGTYISEDNNISVYILDKDAASEDGLFEKGSGTKESPYLISSEDELVNLAMKVNQGYSFEGVYFKQTTSLDLSDIIWVPAGYNENTTFMGNYNKNGYFIKNVNSGPKNSNVPFGKKIFK</sequence>
<dbReference type="EMBL" id="BHGK01000001">
    <property type="protein sequence ID" value="GCA66481.1"/>
    <property type="molecule type" value="Genomic_DNA"/>
</dbReference>
<accession>A0A391NZ48</accession>
<dbReference type="Proteomes" id="UP000265643">
    <property type="component" value="Unassembled WGS sequence"/>
</dbReference>
<feature type="transmembrane region" description="Helical" evidence="1">
    <location>
        <begin position="260"/>
        <end position="287"/>
    </location>
</feature>
<feature type="transmembrane region" description="Helical" evidence="1">
    <location>
        <begin position="307"/>
        <end position="325"/>
    </location>
</feature>